<comment type="caution">
    <text evidence="3">The sequence shown here is derived from an EMBL/GenBank/DDBJ whole genome shotgun (WGS) entry which is preliminary data.</text>
</comment>
<dbReference type="OrthoDB" id="1219342at2"/>
<proteinExistence type="predicted"/>
<sequence length="1242" mass="138263">MTQEITSKYNLDISDLLANLEKAGSELASFDDRLQSLSQKNPIANFTKQQQGYNQALGQQVRVYQQIEATQESFRREVARLENEYEALNKRRNEFIAAGRYQELQRDLTATRNRINEIKTALGEASDGVEKVKKSTSGAGDIFSKLKDYVIGAFAVDRILAAGTAIVNTTGKFEKYEAVLTNALGSRSVAQENLRLIADYAANSPSQVDEVTEAFVKLANRGLVPTKEQLINIGDLAASQGKGIDQLTEAILDAQSGEFERLKEFGIRASKSGDQVTLAFKGTSQTVKATSEDITEAILKFGQLNGVAGSTAAVSKTLEGQMSNFSDQVDRLSVGLGNSGLGGAFRVALQVGGEFLGLLTDLVTNSPAEDLRKQQLELNGLVGAIALANDNEQVRLSLIQQLNQKYPEFLGKLNAEAVTTDLLAERLRVVNGLYEQKIRIALGQEKIKKVQDELTASIAGQSKALQDLALASGKSVVELEKLSAADRLRLARDFASGRRRISPQAQEQNLNASYFEITVDILERRGKQQIDLQKQLATLSGENAIREVRLTQVTVKGYQDQIKQVREKIRLKQLDKKLGEEEIKRLEGEIRRAEGKPAVVAPTPTTGPTSEEKKAAKARLKAYQDEQRELLGAQEEYVKEYEKLQEQFGKDKLESLKKDGEAYILEKARLDKAEVDAERVKFEKLLQLAASNKTRINPLTGKREVVADQSVSLEKNAPDIARQFEQRRNAVDVEADRQIRVRRIREERELLNTLRGTAEQELALFDNKWAEILASEEQNAGKYAEMYNQYQNARLDYVKLGNSEELAAFDEKWEKLLAAEEKNAGKYAALVKQQARERRDLVFDQIIRGQRDIESIAISNIQLRRKGDDQTGTQFAKRNELDTLDAQIYSGESQISALEGQANIANTPEIKRLEAYVKALKDKRKEIELLSPANRDIWDLLGISKSFKDETERELFLQAVDQVSRVVQETTQLIIQASEERIRLLDQQIQAKEEQVRVEEERDREGAANNLKLRRAELEDLKRQKAEEEAVRRKALATQQVLDLAAQVSNNAVTVSNTVVAITEMFKTYGKIPFVGIILALGAIATIIGTIASVKARAKAITQLREGGRIPLSGRTHERGGHRIDGTDIEVERGEWVTNAKSSEKYHEVLDALNEDDPRRAFAALMARGFGLPDVVTKQLATATTPAGYDFSRLEGRIDGMSRELAEIKRNTKPGKQIVPLANGKILVIDGNHTSLQDPPRV</sequence>
<dbReference type="Proteomes" id="UP000283523">
    <property type="component" value="Unassembled WGS sequence"/>
</dbReference>
<keyword evidence="4" id="KW-1185">Reference proteome</keyword>
<keyword evidence="2" id="KW-1133">Transmembrane helix</keyword>
<name>A0A418MB41_9BACT</name>
<evidence type="ECO:0000313" key="4">
    <source>
        <dbReference type="Proteomes" id="UP000283523"/>
    </source>
</evidence>
<dbReference type="Gene3D" id="1.10.287.1490">
    <property type="match status" value="1"/>
</dbReference>
<evidence type="ECO:0000256" key="2">
    <source>
        <dbReference type="SAM" id="Phobius"/>
    </source>
</evidence>
<keyword evidence="2" id="KW-0472">Membrane</keyword>
<evidence type="ECO:0000313" key="3">
    <source>
        <dbReference type="EMBL" id="RIV23597.1"/>
    </source>
</evidence>
<organism evidence="3 4">
    <name type="scientific">Fibrisoma montanum</name>
    <dbReference type="NCBI Taxonomy" id="2305895"/>
    <lineage>
        <taxon>Bacteria</taxon>
        <taxon>Pseudomonadati</taxon>
        <taxon>Bacteroidota</taxon>
        <taxon>Cytophagia</taxon>
        <taxon>Cytophagales</taxon>
        <taxon>Spirosomataceae</taxon>
        <taxon>Fibrisoma</taxon>
    </lineage>
</organism>
<keyword evidence="2" id="KW-0812">Transmembrane</keyword>
<feature type="transmembrane region" description="Helical" evidence="2">
    <location>
        <begin position="1072"/>
        <end position="1094"/>
    </location>
</feature>
<reference evidence="3 4" key="1">
    <citation type="submission" date="2018-08" db="EMBL/GenBank/DDBJ databases">
        <title>Fibrisoma montanum sp. nov., isolated from Danxia mountain soil.</title>
        <authorList>
            <person name="Huang Y."/>
        </authorList>
    </citation>
    <scope>NUCLEOTIDE SEQUENCE [LARGE SCALE GENOMIC DNA]</scope>
    <source>
        <strain evidence="3 4">HYT19</strain>
    </source>
</reference>
<dbReference type="RefSeq" id="WP_119667813.1">
    <property type="nucleotide sequence ID" value="NZ_QXED01000003.1"/>
</dbReference>
<feature type="coiled-coil region" evidence="1">
    <location>
        <begin position="555"/>
        <end position="647"/>
    </location>
</feature>
<feature type="coiled-coil region" evidence="1">
    <location>
        <begin position="975"/>
        <end position="1038"/>
    </location>
</feature>
<dbReference type="AlphaFoldDB" id="A0A418MB41"/>
<gene>
    <name evidence="3" type="ORF">DYU11_11490</name>
</gene>
<protein>
    <recommendedName>
        <fullName evidence="5">Phage tail tape measure protein</fullName>
    </recommendedName>
</protein>
<accession>A0A418MB41</accession>
<keyword evidence="1" id="KW-0175">Coiled coil</keyword>
<evidence type="ECO:0008006" key="5">
    <source>
        <dbReference type="Google" id="ProtNLM"/>
    </source>
</evidence>
<dbReference type="EMBL" id="QXED01000003">
    <property type="protein sequence ID" value="RIV23597.1"/>
    <property type="molecule type" value="Genomic_DNA"/>
</dbReference>
<evidence type="ECO:0000256" key="1">
    <source>
        <dbReference type="SAM" id="Coils"/>
    </source>
</evidence>
<feature type="coiled-coil region" evidence="1">
    <location>
        <begin position="64"/>
        <end position="121"/>
    </location>
</feature>